<protein>
    <submittedName>
        <fullName evidence="1">Uncharacterized protein</fullName>
    </submittedName>
</protein>
<organism evidence="1 2">
    <name type="scientific">Anopheles stephensi</name>
    <name type="common">Indo-Pakistan malaria mosquito</name>
    <dbReference type="NCBI Taxonomy" id="30069"/>
    <lineage>
        <taxon>Eukaryota</taxon>
        <taxon>Metazoa</taxon>
        <taxon>Ecdysozoa</taxon>
        <taxon>Arthropoda</taxon>
        <taxon>Hexapoda</taxon>
        <taxon>Insecta</taxon>
        <taxon>Pterygota</taxon>
        <taxon>Neoptera</taxon>
        <taxon>Endopterygota</taxon>
        <taxon>Diptera</taxon>
        <taxon>Nematocera</taxon>
        <taxon>Culicoidea</taxon>
        <taxon>Culicidae</taxon>
        <taxon>Anophelinae</taxon>
        <taxon>Anopheles</taxon>
    </lineage>
</organism>
<dbReference type="Proteomes" id="UP000076408">
    <property type="component" value="Unassembled WGS sequence"/>
</dbReference>
<name>A0A182Y1V5_ANOST</name>
<dbReference type="AlphaFoldDB" id="A0A182Y1V5"/>
<reference evidence="2" key="1">
    <citation type="journal article" date="2014" name="Genome Biol.">
        <title>Genome analysis of a major urban malaria vector mosquito, Anopheles stephensi.</title>
        <authorList>
            <person name="Jiang X."/>
            <person name="Peery A."/>
            <person name="Hall A.B."/>
            <person name="Sharma A."/>
            <person name="Chen X.G."/>
            <person name="Waterhouse R.M."/>
            <person name="Komissarov A."/>
            <person name="Riehle M.M."/>
            <person name="Shouche Y."/>
            <person name="Sharakhova M.V."/>
            <person name="Lawson D."/>
            <person name="Pakpour N."/>
            <person name="Arensburger P."/>
            <person name="Davidson V.L."/>
            <person name="Eiglmeier K."/>
            <person name="Emrich S."/>
            <person name="George P."/>
            <person name="Kennedy R.C."/>
            <person name="Mane S.P."/>
            <person name="Maslen G."/>
            <person name="Oringanje C."/>
            <person name="Qi Y."/>
            <person name="Settlage R."/>
            <person name="Tojo M."/>
            <person name="Tubio J.M."/>
            <person name="Unger M.F."/>
            <person name="Wang B."/>
            <person name="Vernick K.D."/>
            <person name="Ribeiro J.M."/>
            <person name="James A.A."/>
            <person name="Michel K."/>
            <person name="Riehle M.A."/>
            <person name="Luckhart S."/>
            <person name="Sharakhov I.V."/>
            <person name="Tu Z."/>
        </authorList>
    </citation>
    <scope>NUCLEOTIDE SEQUENCE [LARGE SCALE GENOMIC DNA]</scope>
    <source>
        <strain evidence="2">Indian</strain>
    </source>
</reference>
<evidence type="ECO:0000313" key="1">
    <source>
        <dbReference type="EnsemblMetazoa" id="ASTEI02441-PA"/>
    </source>
</evidence>
<dbReference type="VEuPathDB" id="VectorBase:ASTEI02441"/>
<keyword evidence="2" id="KW-1185">Reference proteome</keyword>
<reference evidence="1" key="2">
    <citation type="submission" date="2020-05" db="UniProtKB">
        <authorList>
            <consortium name="EnsemblMetazoa"/>
        </authorList>
    </citation>
    <scope>IDENTIFICATION</scope>
    <source>
        <strain evidence="1">Indian</strain>
    </source>
</reference>
<proteinExistence type="predicted"/>
<evidence type="ECO:0000313" key="2">
    <source>
        <dbReference type="Proteomes" id="UP000076408"/>
    </source>
</evidence>
<accession>A0A182Y1V5</accession>
<sequence length="75" mass="8509">MKQHTLAHEKPFQSDLPKFSPISRSERTCQWPQKIVVAHHIVPLLAGSVCVMTGKMSKGCCNHQTGDYRRFVCKV</sequence>
<dbReference type="EnsemblMetazoa" id="ASTEI02441-RA">
    <property type="protein sequence ID" value="ASTEI02441-PA"/>
    <property type="gene ID" value="ASTEI02441"/>
</dbReference>